<dbReference type="AlphaFoldDB" id="A0AAX3W124"/>
<gene>
    <name evidence="1" type="ORF">PYH69_09665</name>
</gene>
<dbReference type="EMBL" id="CP118848">
    <property type="protein sequence ID" value="WHI59023.1"/>
    <property type="molecule type" value="Genomic_DNA"/>
</dbReference>
<dbReference type="RefSeq" id="WP_282861793.1">
    <property type="nucleotide sequence ID" value="NZ_CP118848.1"/>
</dbReference>
<sequence length="149" mass="18345">MANNSSREELIYMYIRLAKKKRYADEQEIFEMLEEYCLPKIHDSYTYYYELYKEQAKVPFKTFYYRYYYCRFDKWDALTLSKKEAQRVKGKRHSESMKKRYAAKREVDNETEEDIIRFIKNDLPLNPRQLKYIESNTEFAKKLKKEGIS</sequence>
<reference evidence="1" key="1">
    <citation type="journal article" date="2023" name="Antibiotics">
        <title>Prevalence and Molecular Characterization of Methicillin-Resistant Staphylococci (MRS) and Mammaliicocci (MRM) in Dromedary Camels from Algeria: First Detection of SCCmec-mecC Hybrid in Methicillin-Resistant Mammaliicoccus lentus.</title>
        <authorList>
            <person name="Belhout C."/>
            <person name="Boyen F."/>
            <person name="Vereecke N."/>
            <person name="Theuns S."/>
            <person name="Taibi N."/>
            <person name="Stegger M."/>
            <person name="de la Fe-Rodriguez P.Y."/>
            <person name="Bouayad L."/>
            <person name="Elgroud R."/>
            <person name="Butaye P."/>
        </authorList>
    </citation>
    <scope>NUCLEOTIDE SEQUENCE</scope>
    <source>
        <strain evidence="1">7048</strain>
    </source>
</reference>
<accession>A0AAX3W124</accession>
<dbReference type="Proteomes" id="UP001223261">
    <property type="component" value="Chromosome"/>
</dbReference>
<organism evidence="1 2">
    <name type="scientific">Mammaliicoccus lentus</name>
    <name type="common">Staphylococcus lentus</name>
    <dbReference type="NCBI Taxonomy" id="42858"/>
    <lineage>
        <taxon>Bacteria</taxon>
        <taxon>Bacillati</taxon>
        <taxon>Bacillota</taxon>
        <taxon>Bacilli</taxon>
        <taxon>Bacillales</taxon>
        <taxon>Staphylococcaceae</taxon>
        <taxon>Mammaliicoccus</taxon>
    </lineage>
</organism>
<proteinExistence type="predicted"/>
<evidence type="ECO:0000313" key="1">
    <source>
        <dbReference type="EMBL" id="WHI59023.1"/>
    </source>
</evidence>
<name>A0AAX3W124_MAMLE</name>
<evidence type="ECO:0000313" key="2">
    <source>
        <dbReference type="Proteomes" id="UP001223261"/>
    </source>
</evidence>
<protein>
    <submittedName>
        <fullName evidence="1">Uncharacterized protein</fullName>
    </submittedName>
</protein>